<dbReference type="AlphaFoldDB" id="A0AA87WA40"/>
<comment type="caution">
    <text evidence="1">The sequence shown here is derived from an EMBL/GenBank/DDBJ whole genome shotgun (WGS) entry which is preliminary data.</text>
</comment>
<proteinExistence type="predicted"/>
<sequence length="85" mass="9843">MVGIDVEDPIEQRRAVGGTVADESRNGGQMQRRHMIRLCLQELRAEDLRLIRPTRRKILRRLPYDPIYCRIAQDSAPLFNVRDAG</sequence>
<gene>
    <name evidence="1" type="ORF">GCM10010987_67690</name>
</gene>
<dbReference type="Proteomes" id="UP000625079">
    <property type="component" value="Unassembled WGS sequence"/>
</dbReference>
<evidence type="ECO:0000313" key="1">
    <source>
        <dbReference type="EMBL" id="GGI32087.1"/>
    </source>
</evidence>
<accession>A0AA87WA40</accession>
<evidence type="ECO:0000313" key="2">
    <source>
        <dbReference type="Proteomes" id="UP000625079"/>
    </source>
</evidence>
<reference evidence="1" key="2">
    <citation type="submission" date="2022-12" db="EMBL/GenBank/DDBJ databases">
        <authorList>
            <person name="Sun Q."/>
            <person name="Zhou Y."/>
        </authorList>
    </citation>
    <scope>NUCLEOTIDE SEQUENCE</scope>
    <source>
        <strain evidence="1">CGMCC 1.15034</strain>
    </source>
</reference>
<name>A0AA87WA40_9BRAD</name>
<reference evidence="1" key="1">
    <citation type="journal article" date="2014" name="Int. J. Syst. Evol. Microbiol.">
        <title>Complete genome sequence of Corynebacterium casei LMG S-19264T (=DSM 44701T), isolated from a smear-ripened cheese.</title>
        <authorList>
            <consortium name="US DOE Joint Genome Institute (JGI-PGF)"/>
            <person name="Walter F."/>
            <person name="Albersmeier A."/>
            <person name="Kalinowski J."/>
            <person name="Ruckert C."/>
        </authorList>
    </citation>
    <scope>NUCLEOTIDE SEQUENCE</scope>
    <source>
        <strain evidence="1">CGMCC 1.15034</strain>
    </source>
</reference>
<protein>
    <submittedName>
        <fullName evidence="1">Uncharacterized protein</fullName>
    </submittedName>
</protein>
<organism evidence="1 2">
    <name type="scientific">Bradyrhizobium guangdongense</name>
    <dbReference type="NCBI Taxonomy" id="1325090"/>
    <lineage>
        <taxon>Bacteria</taxon>
        <taxon>Pseudomonadati</taxon>
        <taxon>Pseudomonadota</taxon>
        <taxon>Alphaproteobacteria</taxon>
        <taxon>Hyphomicrobiales</taxon>
        <taxon>Nitrobacteraceae</taxon>
        <taxon>Bradyrhizobium</taxon>
    </lineage>
</organism>
<dbReference type="EMBL" id="BMHC01000023">
    <property type="protein sequence ID" value="GGI32087.1"/>
    <property type="molecule type" value="Genomic_DNA"/>
</dbReference>